<accession>A0AA86R9G3</accession>
<evidence type="ECO:0000256" key="5">
    <source>
        <dbReference type="SAM" id="MobiDB-lite"/>
    </source>
</evidence>
<dbReference type="SUPFAM" id="SSF52540">
    <property type="entry name" value="P-loop containing nucleoside triphosphate hydrolases"/>
    <property type="match status" value="1"/>
</dbReference>
<dbReference type="PANTHER" id="PTHR43788">
    <property type="entry name" value="DNA2/NAM7 HELICASE FAMILY MEMBER"/>
    <property type="match status" value="1"/>
</dbReference>
<dbReference type="PANTHER" id="PTHR43788:SF8">
    <property type="entry name" value="DNA-BINDING PROTEIN SMUBP-2"/>
    <property type="match status" value="1"/>
</dbReference>
<evidence type="ECO:0000256" key="3">
    <source>
        <dbReference type="ARBA" id="ARBA00022806"/>
    </source>
</evidence>
<sequence>MNVLYSKNKTQKNKKFSDGTILFKNGAIYLRNDAEKVIDSIQLKPNAVFDEDELINFPGFVVQLQDKGQAEKLNQLKIKGSKEVFIPSVNGNSNETANNNQNNQLNNNQQVNQVAQKQTKETNEKQNNVQIENETVKTNTATGQDTLSEQIPIQESLRLIANKPFTFQKTPSYLQQLQQSIQQIKPKTPNSLTDLFKNSIQLITSELLIQILQCILSQKFSTNNSGLVMKKANLIQKTYNQKFSAVSETSWKLEATEAFKYTKNDLIIVIKDSIQFQAYIFNLSHYERKDADCVYLEPISSTAGLCDPARLKFKQDKNEIVDSIEFIHMGFGNEYQLLDMFMKLYQMQNFEEVCPVITEFMLKSLNKQYQVQTAKFQFEKEKLYPVMHNQERQLTLNTHQLHALTQIIEMVFQQEKRIHLIRGIFGSGKSQTIIETIIQLFYKINFNQFKILIVAITNTAVDNLVERLIATQLIPANLIQRLGTGSTNENVQDYLKNEYNQSCFVTATTCASISKVKNQKFSLLIIDEASQMRQNELLYIACNCKTDYFVLCGDPAQLPPIAEQKYLKVSVLEQYLENKFEVSNLWQQYRCNEYIASLSSSMFYGNQVETHTAVFSDYITNLFIQFRKENEPQVQPIVQQEEPDDMGSISIDEDYQPPAKSKIRIINRLNTKISRIVPPVTLINVQQAQDQTYKGSRMNQKEADEIVSFITHLVDSGQFLPSQIGVIVPYKYQCYLMQKKLPDCIMVATVDSFQGNEKDMIIIGLTRSSSFNEKSNTSFLESGCRVNVALTRAKMHLVIFKSYTYELTYPVQGQSTGYWTQIMDYCCECKWAFVGYQKFITYQQQLAQKFDDVYKNNLSNLNNVVQLEFKRNLFTKKSVELLRKDDEDKNVLENYEKMRKADDAERYQEAVNAFYDLEEVKTDGKICFGLDYELMSVLDQKPNPDGFQILDVLRKISFK</sequence>
<comment type="caution">
    <text evidence="8">The sequence shown here is derived from an EMBL/GenBank/DDBJ whole genome shotgun (WGS) entry which is preliminary data.</text>
</comment>
<dbReference type="GO" id="GO:0005524">
    <property type="term" value="F:ATP binding"/>
    <property type="evidence" value="ECO:0007669"/>
    <property type="project" value="UniProtKB-KW"/>
</dbReference>
<feature type="domain" description="5'-3' DNA helicase ZGRF1-like N-terminal" evidence="6">
    <location>
        <begin position="2"/>
        <end position="69"/>
    </location>
</feature>
<keyword evidence="2" id="KW-0378">Hydrolase</keyword>
<dbReference type="Proteomes" id="UP001642409">
    <property type="component" value="Unassembled WGS sequence"/>
</dbReference>
<keyword evidence="3 8" id="KW-0347">Helicase</keyword>
<dbReference type="CDD" id="cd18808">
    <property type="entry name" value="SF1_C_Upf1"/>
    <property type="match status" value="1"/>
</dbReference>
<dbReference type="GO" id="GO:0043139">
    <property type="term" value="F:5'-3' DNA helicase activity"/>
    <property type="evidence" value="ECO:0007669"/>
    <property type="project" value="TreeGrafter"/>
</dbReference>
<feature type="region of interest" description="Disordered" evidence="5">
    <location>
        <begin position="114"/>
        <end position="143"/>
    </location>
</feature>
<gene>
    <name evidence="9" type="ORF">HINF_LOCUS40680</name>
    <name evidence="8" type="ORF">HINF_LOCUS60845</name>
</gene>
<name>A0AA86R9G3_9EUKA</name>
<dbReference type="EMBL" id="CATOUU010001119">
    <property type="protein sequence ID" value="CAI9973200.1"/>
    <property type="molecule type" value="Genomic_DNA"/>
</dbReference>
<dbReference type="Gene3D" id="3.40.50.300">
    <property type="entry name" value="P-loop containing nucleotide triphosphate hydrolases"/>
    <property type="match status" value="2"/>
</dbReference>
<reference evidence="9 10" key="2">
    <citation type="submission" date="2024-07" db="EMBL/GenBank/DDBJ databases">
        <authorList>
            <person name="Akdeniz Z."/>
        </authorList>
    </citation>
    <scope>NUCLEOTIDE SEQUENCE [LARGE SCALE GENOMIC DNA]</scope>
</reference>
<reference evidence="8" key="1">
    <citation type="submission" date="2023-06" db="EMBL/GenBank/DDBJ databases">
        <authorList>
            <person name="Kurt Z."/>
        </authorList>
    </citation>
    <scope>NUCLEOTIDE SEQUENCE</scope>
</reference>
<dbReference type="AlphaFoldDB" id="A0AA86R9G3"/>
<evidence type="ECO:0000256" key="1">
    <source>
        <dbReference type="ARBA" id="ARBA00022741"/>
    </source>
</evidence>
<dbReference type="InterPro" id="IPR041679">
    <property type="entry name" value="DNA2/NAM7-like_C"/>
</dbReference>
<evidence type="ECO:0000259" key="7">
    <source>
        <dbReference type="Pfam" id="PF13087"/>
    </source>
</evidence>
<keyword evidence="4" id="KW-0067">ATP-binding</keyword>
<dbReference type="InterPro" id="IPR050534">
    <property type="entry name" value="Coronavir_polyprotein_1ab"/>
</dbReference>
<evidence type="ECO:0000313" key="10">
    <source>
        <dbReference type="Proteomes" id="UP001642409"/>
    </source>
</evidence>
<dbReference type="EMBL" id="CAXDID020000161">
    <property type="protein sequence ID" value="CAL6044694.1"/>
    <property type="molecule type" value="Genomic_DNA"/>
</dbReference>
<feature type="compositionally biased region" description="Polar residues" evidence="5">
    <location>
        <begin position="125"/>
        <end position="143"/>
    </location>
</feature>
<evidence type="ECO:0000313" key="8">
    <source>
        <dbReference type="EMBL" id="CAI9973200.1"/>
    </source>
</evidence>
<evidence type="ECO:0000256" key="2">
    <source>
        <dbReference type="ARBA" id="ARBA00022801"/>
    </source>
</evidence>
<keyword evidence="1" id="KW-0547">Nucleotide-binding</keyword>
<evidence type="ECO:0000259" key="6">
    <source>
        <dbReference type="Pfam" id="PF10382"/>
    </source>
</evidence>
<protein>
    <submittedName>
        <fullName evidence="8">DNA helicase</fullName>
    </submittedName>
    <submittedName>
        <fullName evidence="9">DNA_helicase</fullName>
    </submittedName>
</protein>
<dbReference type="GO" id="GO:0016787">
    <property type="term" value="F:hydrolase activity"/>
    <property type="evidence" value="ECO:0007669"/>
    <property type="project" value="UniProtKB-KW"/>
</dbReference>
<dbReference type="InterPro" id="IPR027417">
    <property type="entry name" value="P-loop_NTPase"/>
</dbReference>
<proteinExistence type="predicted"/>
<dbReference type="Pfam" id="PF10382">
    <property type="entry name" value="ZGRF1-like_N"/>
    <property type="match status" value="1"/>
</dbReference>
<dbReference type="Pfam" id="PF13087">
    <property type="entry name" value="AAA_12"/>
    <property type="match status" value="1"/>
</dbReference>
<keyword evidence="10" id="KW-1185">Reference proteome</keyword>
<dbReference type="InterPro" id="IPR018838">
    <property type="entry name" value="ZGRF1-like_N"/>
</dbReference>
<dbReference type="Pfam" id="PF13245">
    <property type="entry name" value="AAA_19"/>
    <property type="match status" value="1"/>
</dbReference>
<dbReference type="InterPro" id="IPR047187">
    <property type="entry name" value="SF1_C_Upf1"/>
</dbReference>
<evidence type="ECO:0000313" key="9">
    <source>
        <dbReference type="EMBL" id="CAL6044694.1"/>
    </source>
</evidence>
<feature type="domain" description="DNA2/NAM7 helicase-like C-terminal" evidence="7">
    <location>
        <begin position="567"/>
        <end position="800"/>
    </location>
</feature>
<evidence type="ECO:0000256" key="4">
    <source>
        <dbReference type="ARBA" id="ARBA00022840"/>
    </source>
</evidence>
<organism evidence="8">
    <name type="scientific">Hexamita inflata</name>
    <dbReference type="NCBI Taxonomy" id="28002"/>
    <lineage>
        <taxon>Eukaryota</taxon>
        <taxon>Metamonada</taxon>
        <taxon>Diplomonadida</taxon>
        <taxon>Hexamitidae</taxon>
        <taxon>Hexamitinae</taxon>
        <taxon>Hexamita</taxon>
    </lineage>
</organism>